<reference evidence="2 3" key="1">
    <citation type="journal article" date="2019" name="Int. J. Syst. Evol. Microbiol.">
        <title>The Global Catalogue of Microorganisms (GCM) 10K type strain sequencing project: providing services to taxonomists for standard genome sequencing and annotation.</title>
        <authorList>
            <consortium name="The Broad Institute Genomics Platform"/>
            <consortium name="The Broad Institute Genome Sequencing Center for Infectious Disease"/>
            <person name="Wu L."/>
            <person name="Ma J."/>
        </authorList>
    </citation>
    <scope>NUCLEOTIDE SEQUENCE [LARGE SCALE GENOMIC DNA]</scope>
    <source>
        <strain evidence="2 3">JCM 14902</strain>
    </source>
</reference>
<evidence type="ECO:0000313" key="2">
    <source>
        <dbReference type="EMBL" id="GAA1995283.1"/>
    </source>
</evidence>
<name>A0ABN2SZE7_9MICO</name>
<keyword evidence="3" id="KW-1185">Reference proteome</keyword>
<dbReference type="EMBL" id="BAAAOH010000001">
    <property type="protein sequence ID" value="GAA1995283.1"/>
    <property type="molecule type" value="Genomic_DNA"/>
</dbReference>
<proteinExistence type="predicted"/>
<evidence type="ECO:0000256" key="1">
    <source>
        <dbReference type="SAM" id="MobiDB-lite"/>
    </source>
</evidence>
<evidence type="ECO:0000313" key="3">
    <source>
        <dbReference type="Proteomes" id="UP001500326"/>
    </source>
</evidence>
<dbReference type="Proteomes" id="UP001500326">
    <property type="component" value="Unassembled WGS sequence"/>
</dbReference>
<feature type="region of interest" description="Disordered" evidence="1">
    <location>
        <begin position="20"/>
        <end position="112"/>
    </location>
</feature>
<organism evidence="2 3">
    <name type="scientific">Microbacterium pumilum</name>
    <dbReference type="NCBI Taxonomy" id="344165"/>
    <lineage>
        <taxon>Bacteria</taxon>
        <taxon>Bacillati</taxon>
        <taxon>Actinomycetota</taxon>
        <taxon>Actinomycetes</taxon>
        <taxon>Micrococcales</taxon>
        <taxon>Microbacteriaceae</taxon>
        <taxon>Microbacterium</taxon>
    </lineage>
</organism>
<gene>
    <name evidence="2" type="ORF">GCM10009777_34210</name>
</gene>
<accession>A0ABN2SZE7</accession>
<comment type="caution">
    <text evidence="2">The sequence shown here is derived from an EMBL/GenBank/DDBJ whole genome shotgun (WGS) entry which is preliminary data.</text>
</comment>
<sequence length="131" mass="13789">MAVQTVKQDHDADGVIDTVTTTTVSAKEPQTVTWTDEFDTDGDGVDSRTSGTTKRSDPHGTYARRALPSGDRIACSHARRDRPSAGIAHQGTDDRGPARDQGGSGLGLDRGNGVHVHAGCIVAPGHNESMR</sequence>
<evidence type="ECO:0008006" key="4">
    <source>
        <dbReference type="Google" id="ProtNLM"/>
    </source>
</evidence>
<protein>
    <recommendedName>
        <fullName evidence="4">SD-repeat containing protein B domain-containing protein</fullName>
    </recommendedName>
</protein>